<evidence type="ECO:0000313" key="2">
    <source>
        <dbReference type="Proteomes" id="UP000825935"/>
    </source>
</evidence>
<dbReference type="EMBL" id="CM035424">
    <property type="protein sequence ID" value="KAH7351973.1"/>
    <property type="molecule type" value="Genomic_DNA"/>
</dbReference>
<name>A0A8T2SM91_CERRI</name>
<reference evidence="1" key="1">
    <citation type="submission" date="2021-08" db="EMBL/GenBank/DDBJ databases">
        <title>WGS assembly of Ceratopteris richardii.</title>
        <authorList>
            <person name="Marchant D.B."/>
            <person name="Chen G."/>
            <person name="Jenkins J."/>
            <person name="Shu S."/>
            <person name="Leebens-Mack J."/>
            <person name="Grimwood J."/>
            <person name="Schmutz J."/>
            <person name="Soltis P."/>
            <person name="Soltis D."/>
            <person name="Chen Z.-H."/>
        </authorList>
    </citation>
    <scope>NUCLEOTIDE SEQUENCE</scope>
    <source>
        <strain evidence="1">Whitten #5841</strain>
        <tissue evidence="1">Leaf</tissue>
    </source>
</reference>
<sequence length="60" mass="6674">MGFTPLMAYSSTCYHGQTLFLHLVRARATIRNRQGNLSRTSAFSLTATSHILNINSIGFQ</sequence>
<gene>
    <name evidence="1" type="ORF">KP509_19G023200</name>
</gene>
<organism evidence="1 2">
    <name type="scientific">Ceratopteris richardii</name>
    <name type="common">Triangle waterfern</name>
    <dbReference type="NCBI Taxonomy" id="49495"/>
    <lineage>
        <taxon>Eukaryota</taxon>
        <taxon>Viridiplantae</taxon>
        <taxon>Streptophyta</taxon>
        <taxon>Embryophyta</taxon>
        <taxon>Tracheophyta</taxon>
        <taxon>Polypodiopsida</taxon>
        <taxon>Polypodiidae</taxon>
        <taxon>Polypodiales</taxon>
        <taxon>Pteridineae</taxon>
        <taxon>Pteridaceae</taxon>
        <taxon>Parkerioideae</taxon>
        <taxon>Ceratopteris</taxon>
    </lineage>
</organism>
<protein>
    <submittedName>
        <fullName evidence="1">Uncharacterized protein</fullName>
    </submittedName>
</protein>
<keyword evidence="2" id="KW-1185">Reference proteome</keyword>
<dbReference type="AlphaFoldDB" id="A0A8T2SM91"/>
<comment type="caution">
    <text evidence="1">The sequence shown here is derived from an EMBL/GenBank/DDBJ whole genome shotgun (WGS) entry which is preliminary data.</text>
</comment>
<dbReference type="OrthoDB" id="994133at2759"/>
<proteinExistence type="predicted"/>
<accession>A0A8T2SM91</accession>
<evidence type="ECO:0000313" key="1">
    <source>
        <dbReference type="EMBL" id="KAH7351973.1"/>
    </source>
</evidence>
<dbReference type="Proteomes" id="UP000825935">
    <property type="component" value="Chromosome 19"/>
</dbReference>